<dbReference type="Gene3D" id="2.60.34.10">
    <property type="entry name" value="Substrate Binding Domain Of DNAk, Chain A, domain 1"/>
    <property type="match status" value="1"/>
</dbReference>
<dbReference type="InterPro" id="IPR018181">
    <property type="entry name" value="Heat_shock_70_CS"/>
</dbReference>
<dbReference type="PROSITE" id="PS01036">
    <property type="entry name" value="HSP70_3"/>
    <property type="match status" value="1"/>
</dbReference>
<dbReference type="NCBIfam" id="NF001413">
    <property type="entry name" value="PRK00290.1"/>
    <property type="match status" value="1"/>
</dbReference>
<accession>A0A0L0P274</accession>
<dbReference type="Gene3D" id="3.90.640.10">
    <property type="entry name" value="Actin, Chain A, domain 4"/>
    <property type="match status" value="1"/>
</dbReference>
<dbReference type="VEuPathDB" id="FungiDB:B9J08_000276"/>
<dbReference type="FunFam" id="3.30.420.40:FF:000004">
    <property type="entry name" value="Molecular chaperone DnaK"/>
    <property type="match status" value="1"/>
</dbReference>
<sequence length="658" mass="72521">MLIHSTKLNRLLPRRLKESASSFLHQKRLAHNVIGIDLGTTNSAVALVQGNEPRILENEEGGRTTPSIVAFKDKETLVGLPAKRQALVNPRNTFFATKRLIGRKFEDDEVQRDIKNTLYKIARYENGDAWLETSDGRQFSPSQIGSIILQKMKHIAESHLSDEVKHAVVTVPAYFNDAQRLATKSAGQLAGLEVLRVINEPTAAALAYGIDQKKSDGVVAVFDFGGGTFDVSILDIDDKVFEVRATNGNTHLGGEDVDLLLLNRIIQQFKDEHGIDLLGDRMAVQRIREAAEKCKIELSHVKEAEINIPFITKDKHIKLKLTEDELDELSLPIINKTIDPVKRCLRDADLTAKDIDEIIMVGGMTRMPKIRKVVEELFGKKPNVSVNPDEAVALGAAIQGAVLSGQIKNVVLLDVTPLTLGIETYGGLFSPLIPRNSAVPLKKEQFFSTAVDGQTGVEIKVYQGERPLVKDNKLIGNFKLSNIPPGPKGTPQIAVSFDIDADGIINVSAADKTPYPEDSPYHGKPNEVSIQVVGQTGMSEEDIKQILEQSAQNAKKDAEYKQHVENATRVDILCTDAENVIVQFGNLMDEEDKQHINSILSSLRTKVQDVRERGVLHDVAQMTEEVNQLQTVTMAAVKKVAARQQQLQKDNSGSKGDN</sequence>
<evidence type="ECO:0000256" key="3">
    <source>
        <dbReference type="RuleBase" id="RU003322"/>
    </source>
</evidence>
<dbReference type="InterPro" id="IPR029048">
    <property type="entry name" value="HSP70_C_sf"/>
</dbReference>
<proteinExistence type="inferred from homology"/>
<dbReference type="VEuPathDB" id="FungiDB:QG37_02508"/>
<evidence type="ECO:0000313" key="5">
    <source>
        <dbReference type="Proteomes" id="UP000037122"/>
    </source>
</evidence>
<dbReference type="EMBL" id="LGST01000018">
    <property type="protein sequence ID" value="KNE00477.1"/>
    <property type="molecule type" value="Genomic_DNA"/>
</dbReference>
<dbReference type="GO" id="GO:0140662">
    <property type="term" value="F:ATP-dependent protein folding chaperone"/>
    <property type="evidence" value="ECO:0007669"/>
    <property type="project" value="InterPro"/>
</dbReference>
<dbReference type="FunFam" id="2.60.34.10:FF:000014">
    <property type="entry name" value="Chaperone protein DnaK HSP70"/>
    <property type="match status" value="1"/>
</dbReference>
<comment type="caution">
    <text evidence="4">The sequence shown here is derived from an EMBL/GenBank/DDBJ whole genome shotgun (WGS) entry which is preliminary data.</text>
</comment>
<dbReference type="SUPFAM" id="SSF100934">
    <property type="entry name" value="Heat shock protein 70kD (HSP70), C-terminal subdomain"/>
    <property type="match status" value="1"/>
</dbReference>
<dbReference type="InterPro" id="IPR043129">
    <property type="entry name" value="ATPase_NBD"/>
</dbReference>
<dbReference type="VEuPathDB" id="FungiDB:CJI97_000277"/>
<dbReference type="GO" id="GO:0005524">
    <property type="term" value="F:ATP binding"/>
    <property type="evidence" value="ECO:0007669"/>
    <property type="project" value="UniProtKB-KW"/>
</dbReference>
<dbReference type="VEuPathDB" id="FungiDB:CJJ09_002248"/>
<dbReference type="PANTHER" id="PTHR19375">
    <property type="entry name" value="HEAT SHOCK PROTEIN 70KDA"/>
    <property type="match status" value="1"/>
</dbReference>
<keyword evidence="2 3" id="KW-0067">ATP-binding</keyword>
<dbReference type="PROSITE" id="PS00329">
    <property type="entry name" value="HSP70_2"/>
    <property type="match status" value="1"/>
</dbReference>
<keyword evidence="1 3" id="KW-0547">Nucleotide-binding</keyword>
<dbReference type="PRINTS" id="PR00301">
    <property type="entry name" value="HEATSHOCK70"/>
</dbReference>
<comment type="similarity">
    <text evidence="3">Belongs to the heat shock protein 70 family.</text>
</comment>
<protein>
    <recommendedName>
        <fullName evidence="6">Chaperone DnaK</fullName>
    </recommendedName>
</protein>
<dbReference type="VEuPathDB" id="FungiDB:CJI96_0001002"/>
<dbReference type="InterPro" id="IPR029047">
    <property type="entry name" value="HSP70_peptide-bd_sf"/>
</dbReference>
<evidence type="ECO:0000256" key="2">
    <source>
        <dbReference type="ARBA" id="ARBA00022840"/>
    </source>
</evidence>
<dbReference type="Proteomes" id="UP000037122">
    <property type="component" value="Unassembled WGS sequence"/>
</dbReference>
<dbReference type="VEuPathDB" id="FungiDB:CJJ07_001607"/>
<dbReference type="PROSITE" id="PS00297">
    <property type="entry name" value="HSP70_1"/>
    <property type="match status" value="1"/>
</dbReference>
<organism evidence="4 5">
    <name type="scientific">Candidozyma auris</name>
    <name type="common">Yeast</name>
    <name type="synonym">Candida auris</name>
    <dbReference type="NCBI Taxonomy" id="498019"/>
    <lineage>
        <taxon>Eukaryota</taxon>
        <taxon>Fungi</taxon>
        <taxon>Dikarya</taxon>
        <taxon>Ascomycota</taxon>
        <taxon>Saccharomycotina</taxon>
        <taxon>Pichiomycetes</taxon>
        <taxon>Metschnikowiaceae</taxon>
        <taxon>Candidozyma</taxon>
    </lineage>
</organism>
<gene>
    <name evidence="4" type="ORF">QG37_02508</name>
</gene>
<dbReference type="FunFam" id="3.90.640.10:FF:000003">
    <property type="entry name" value="Molecular chaperone DnaK"/>
    <property type="match status" value="1"/>
</dbReference>
<evidence type="ECO:0008006" key="6">
    <source>
        <dbReference type="Google" id="ProtNLM"/>
    </source>
</evidence>
<dbReference type="Gene3D" id="3.30.420.40">
    <property type="match status" value="2"/>
</dbReference>
<dbReference type="AlphaFoldDB" id="A0A0L0P274"/>
<dbReference type="Pfam" id="PF00012">
    <property type="entry name" value="HSP70"/>
    <property type="match status" value="1"/>
</dbReference>
<reference evidence="5" key="1">
    <citation type="journal article" date="2015" name="BMC Genomics">
        <title>Draft genome of a commonly misdiagnosed multidrug resistant pathogen Candida auris.</title>
        <authorList>
            <person name="Chatterjee S."/>
            <person name="Alampalli S.V."/>
            <person name="Nageshan R.K."/>
            <person name="Chettiar S.T."/>
            <person name="Joshi S."/>
            <person name="Tatu U.S."/>
        </authorList>
    </citation>
    <scope>NUCLEOTIDE SEQUENCE [LARGE SCALE GENOMIC DNA]</scope>
    <source>
        <strain evidence="5">6684</strain>
    </source>
</reference>
<evidence type="ECO:0000256" key="1">
    <source>
        <dbReference type="ARBA" id="ARBA00022741"/>
    </source>
</evidence>
<dbReference type="SUPFAM" id="SSF53067">
    <property type="entry name" value="Actin-like ATPase domain"/>
    <property type="match status" value="2"/>
</dbReference>
<dbReference type="CDD" id="cd10234">
    <property type="entry name" value="ASKHA_NBD_HSP70_DnaK-like"/>
    <property type="match status" value="1"/>
</dbReference>
<name>A0A0L0P274_CANAR</name>
<dbReference type="InterPro" id="IPR013126">
    <property type="entry name" value="Hsp_70_fam"/>
</dbReference>
<evidence type="ECO:0000313" key="4">
    <source>
        <dbReference type="EMBL" id="KNE00477.1"/>
    </source>
</evidence>
<dbReference type="SUPFAM" id="SSF100920">
    <property type="entry name" value="Heat shock protein 70kD (HSP70), peptide-binding domain"/>
    <property type="match status" value="1"/>
</dbReference>